<dbReference type="InterPro" id="IPR058671">
    <property type="entry name" value="DUF6311_C"/>
</dbReference>
<evidence type="ECO:0000256" key="1">
    <source>
        <dbReference type="SAM" id="Phobius"/>
    </source>
</evidence>
<accession>A0A7U9CIC5</accession>
<feature type="domain" description="DUF6311" evidence="3">
    <location>
        <begin position="433"/>
        <end position="537"/>
    </location>
</feature>
<feature type="transmembrane region" description="Helical" evidence="1">
    <location>
        <begin position="390"/>
        <end position="410"/>
    </location>
</feature>
<evidence type="ECO:0000313" key="4">
    <source>
        <dbReference type="EMBL" id="EJZ55753.1"/>
    </source>
</evidence>
<protein>
    <submittedName>
        <fullName evidence="4">Uncharacterized protein</fullName>
    </submittedName>
</protein>
<dbReference type="Proteomes" id="UP000006045">
    <property type="component" value="Chromosome"/>
</dbReference>
<dbReference type="RefSeq" id="WP_003220212.1">
    <property type="nucleotide sequence ID" value="NZ_CM001561.1"/>
</dbReference>
<sequence>MKDLVKRLPVNLLPLLMGVLAFLIVVGPRALNPQNIAWLSSGDPATHYLGWVFFRNEPWSFPVGLNPSYGLELSNAIVFSDSNPLFALLFKPFAALLPEPFQYFGLWFLMCFMLQSWFAWKLMGLASGHLIVRLLGSALFLFAPAMILRMGEHLSLAGHFLVLAALYLALRPSTRKQSFAWAALLVASALVHAYLLAMVALIWLADLLARTIKRQLTPGKAFAELAGILVLTGFCCWQAGYFSVDSAGLGLIGFGLLRANVLTFFDSAGWSYVLGDLPGVPGDIDGLAFPGLGVLFLTVCALPLLVSGRSQLLSVVRPRWVLVLALSGLMIYAFSNNVGIGPFELHYWLPEFIIAKAGVFRAAGRMIWPVMYATIFAVLFVIVRGYRSRTAVLLFATALVLQVVDTRAGWETIRSKLMASPSAQWKTPLVDPFWSIAASHYQKVRWIKPQSYSIHWIELADYAGKYHLATDAVYLGRVNYASLQSAQSAAAKVIASGRFEADSLYVLDQRSTLQAAFTIDRSTDSLIKVDGFQVLAPGWKRCSECPQFPEADLHELIPAVRLGERIQFTEGSTGSTALAKGWWDSEAWGTGSVGKEAEVILRPSADVSAVSLETNTFVTQAHPRQAMEIRINDIQVLGASLTTASNTFDITLPAEVRASIAREGFMRLKFNLPLAISPRELGMGDDERELAIGLLGLTLH</sequence>
<dbReference type="InterPro" id="IPR046278">
    <property type="entry name" value="DUF6311"/>
</dbReference>
<keyword evidence="1" id="KW-1133">Transmembrane helix</keyword>
<keyword evidence="1" id="KW-0472">Membrane</keyword>
<feature type="transmembrane region" description="Helical" evidence="1">
    <location>
        <begin position="12"/>
        <end position="31"/>
    </location>
</feature>
<evidence type="ECO:0000259" key="2">
    <source>
        <dbReference type="Pfam" id="PF19830"/>
    </source>
</evidence>
<proteinExistence type="predicted"/>
<evidence type="ECO:0000259" key="3">
    <source>
        <dbReference type="Pfam" id="PF25853"/>
    </source>
</evidence>
<name>A0A7U9CIC5_PSEFL</name>
<feature type="transmembrane region" description="Helical" evidence="1">
    <location>
        <begin position="182"/>
        <end position="205"/>
    </location>
</feature>
<dbReference type="EMBL" id="CM001561">
    <property type="protein sequence ID" value="EJZ55753.1"/>
    <property type="molecule type" value="Genomic_DNA"/>
</dbReference>
<dbReference type="OrthoDB" id="1814621at2"/>
<feature type="transmembrane region" description="Helical" evidence="1">
    <location>
        <begin position="287"/>
        <end position="308"/>
    </location>
</feature>
<reference evidence="4 5" key="1">
    <citation type="submission" date="2012-08" db="EMBL/GenBank/DDBJ databases">
        <title>The genome of cave-isolated P. fluorescens strain R124 demonstrates phenotypic adaptation to the mineral environment.</title>
        <authorList>
            <person name="Barton M.D."/>
            <person name="Petronio M."/>
            <person name="Giarrizzo J.G."/>
            <person name="Bowling B.V."/>
            <person name="Barton H.A."/>
        </authorList>
    </citation>
    <scope>NUCLEOTIDE SEQUENCE [LARGE SCALE GENOMIC DNA]</scope>
    <source>
        <strain evidence="4 5">R124</strain>
    </source>
</reference>
<organism evidence="4 5">
    <name type="scientific">Pseudomonas fluorescens R124</name>
    <dbReference type="NCBI Taxonomy" id="743713"/>
    <lineage>
        <taxon>Bacteria</taxon>
        <taxon>Pseudomonadati</taxon>
        <taxon>Pseudomonadota</taxon>
        <taxon>Gammaproteobacteria</taxon>
        <taxon>Pseudomonadales</taxon>
        <taxon>Pseudomonadaceae</taxon>
        <taxon>Pseudomonas</taxon>
    </lineage>
</organism>
<feature type="transmembrane region" description="Helical" evidence="1">
    <location>
        <begin position="256"/>
        <end position="275"/>
    </location>
</feature>
<feature type="transmembrane region" description="Helical" evidence="1">
    <location>
        <begin position="225"/>
        <end position="244"/>
    </location>
</feature>
<feature type="transmembrane region" description="Helical" evidence="1">
    <location>
        <begin position="366"/>
        <end position="383"/>
    </location>
</feature>
<feature type="transmembrane region" description="Helical" evidence="1">
    <location>
        <begin position="154"/>
        <end position="170"/>
    </location>
</feature>
<feature type="transmembrane region" description="Helical" evidence="1">
    <location>
        <begin position="101"/>
        <end position="118"/>
    </location>
</feature>
<dbReference type="AlphaFoldDB" id="A0A7U9CIC5"/>
<dbReference type="Pfam" id="PF19830">
    <property type="entry name" value="DUF6311"/>
    <property type="match status" value="1"/>
</dbReference>
<gene>
    <name evidence="4" type="ORF">I1A_000056</name>
</gene>
<feature type="transmembrane region" description="Helical" evidence="1">
    <location>
        <begin position="320"/>
        <end position="340"/>
    </location>
</feature>
<keyword evidence="1" id="KW-0812">Transmembrane</keyword>
<feature type="transmembrane region" description="Helical" evidence="1">
    <location>
        <begin position="130"/>
        <end position="148"/>
    </location>
</feature>
<evidence type="ECO:0000313" key="5">
    <source>
        <dbReference type="Proteomes" id="UP000006045"/>
    </source>
</evidence>
<feature type="domain" description="DUF6311" evidence="2">
    <location>
        <begin position="16"/>
        <end position="407"/>
    </location>
</feature>
<dbReference type="Pfam" id="PF25853">
    <property type="entry name" value="DUF6311_C"/>
    <property type="match status" value="1"/>
</dbReference>